<comment type="caution">
    <text evidence="3">The sequence shown here is derived from an EMBL/GenBank/DDBJ whole genome shotgun (WGS) entry which is preliminary data.</text>
</comment>
<feature type="chain" id="PRO_5022726919" evidence="1">
    <location>
        <begin position="31"/>
        <end position="178"/>
    </location>
</feature>
<dbReference type="AlphaFoldDB" id="A0A5B2ZDE0"/>
<dbReference type="Pfam" id="PF08239">
    <property type="entry name" value="SH3_3"/>
    <property type="match status" value="1"/>
</dbReference>
<evidence type="ECO:0000313" key="3">
    <source>
        <dbReference type="EMBL" id="KAA2286049.1"/>
    </source>
</evidence>
<proteinExistence type="predicted"/>
<dbReference type="SMART" id="SM00287">
    <property type="entry name" value="SH3b"/>
    <property type="match status" value="1"/>
</dbReference>
<name>A0A5B2ZDE0_9GAMM</name>
<dbReference type="Proteomes" id="UP000322165">
    <property type="component" value="Unassembled WGS sequence"/>
</dbReference>
<evidence type="ECO:0000259" key="2">
    <source>
        <dbReference type="SMART" id="SM00287"/>
    </source>
</evidence>
<accession>A0A5B2ZDE0</accession>
<evidence type="ECO:0000256" key="1">
    <source>
        <dbReference type="SAM" id="SignalP"/>
    </source>
</evidence>
<keyword evidence="1" id="KW-0732">Signal</keyword>
<sequence length="178" mass="18233">MAMRKRTFRPGTLPLALGVVLALAVAAAGAETGTVLKATELRAEPQAGADILAKLAAKDSVEITARQGAWAGVTTTAGQSGWVRILNLRTGSGETSRGGGQALASVFRTGSTSADASTGVKGLGAEDLRRANPNAGEAARLAQFAAAPDEARTHAAEAGLEARQVAYLESRKPRGRNR</sequence>
<protein>
    <submittedName>
        <fullName evidence="3">SH3 domain-containing protein</fullName>
    </submittedName>
</protein>
<organism evidence="3 4">
    <name type="scientific">Arenimonas fontis</name>
    <dbReference type="NCBI Taxonomy" id="2608255"/>
    <lineage>
        <taxon>Bacteria</taxon>
        <taxon>Pseudomonadati</taxon>
        <taxon>Pseudomonadota</taxon>
        <taxon>Gammaproteobacteria</taxon>
        <taxon>Lysobacterales</taxon>
        <taxon>Lysobacteraceae</taxon>
        <taxon>Arenimonas</taxon>
    </lineage>
</organism>
<reference evidence="3 4" key="2">
    <citation type="submission" date="2019-09" db="EMBL/GenBank/DDBJ databases">
        <authorList>
            <person name="Mazur A."/>
        </authorList>
    </citation>
    <scope>NUCLEOTIDE SEQUENCE [LARGE SCALE GENOMIC DNA]</scope>
    <source>
        <strain evidence="3 4">3729k</strain>
    </source>
</reference>
<dbReference type="EMBL" id="VUOD01000001">
    <property type="protein sequence ID" value="KAA2286049.1"/>
    <property type="molecule type" value="Genomic_DNA"/>
</dbReference>
<feature type="signal peptide" evidence="1">
    <location>
        <begin position="1"/>
        <end position="30"/>
    </location>
</feature>
<evidence type="ECO:0000313" key="4">
    <source>
        <dbReference type="Proteomes" id="UP000322165"/>
    </source>
</evidence>
<keyword evidence="4" id="KW-1185">Reference proteome</keyword>
<dbReference type="RefSeq" id="WP_149859267.1">
    <property type="nucleotide sequence ID" value="NZ_VUOD01000001.1"/>
</dbReference>
<reference evidence="3 4" key="1">
    <citation type="submission" date="2019-09" db="EMBL/GenBank/DDBJ databases">
        <title>Arenimonas chukotkensis sp. nov., a bacterium isolated from Chukotka hot spring, Arctic region, Russia.</title>
        <authorList>
            <person name="Zayulina K.S."/>
            <person name="Prokofeva M.I."/>
            <person name="Elcheninov A.G."/>
            <person name="Novikov A."/>
            <person name="Kochetkova T.V."/>
            <person name="Kublanov I.V."/>
        </authorList>
    </citation>
    <scope>NUCLEOTIDE SEQUENCE [LARGE SCALE GENOMIC DNA]</scope>
    <source>
        <strain evidence="3 4">3729k</strain>
    </source>
</reference>
<dbReference type="Gene3D" id="2.30.30.40">
    <property type="entry name" value="SH3 Domains"/>
    <property type="match status" value="1"/>
</dbReference>
<feature type="domain" description="SH3b" evidence="2">
    <location>
        <begin position="30"/>
        <end position="89"/>
    </location>
</feature>
<gene>
    <name evidence="3" type="ORF">F0415_00660</name>
</gene>
<dbReference type="InterPro" id="IPR003646">
    <property type="entry name" value="SH3-like_bac-type"/>
</dbReference>